<name>A0A8H8Z0C0_9PROT</name>
<evidence type="ECO:0000259" key="6">
    <source>
        <dbReference type="Pfam" id="PF13439"/>
    </source>
</evidence>
<dbReference type="CDD" id="cd04186">
    <property type="entry name" value="GT_2_like_c"/>
    <property type="match status" value="1"/>
</dbReference>
<feature type="domain" description="Glycosyltransferase 2-like" evidence="5">
    <location>
        <begin position="957"/>
        <end position="1128"/>
    </location>
</feature>
<evidence type="ECO:0000313" key="8">
    <source>
        <dbReference type="Proteomes" id="UP000601736"/>
    </source>
</evidence>
<keyword evidence="4" id="KW-0175">Coiled coil</keyword>
<dbReference type="GO" id="GO:0016757">
    <property type="term" value="F:glycosyltransferase activity"/>
    <property type="evidence" value="ECO:0007669"/>
    <property type="project" value="UniProtKB-KW"/>
</dbReference>
<dbReference type="Pfam" id="PF13692">
    <property type="entry name" value="Glyco_trans_1_4"/>
    <property type="match status" value="1"/>
</dbReference>
<dbReference type="RefSeq" id="WP_204800057.1">
    <property type="nucleotide sequence ID" value="NZ_CAJNAP010000023.1"/>
</dbReference>
<evidence type="ECO:0000313" key="7">
    <source>
        <dbReference type="EMBL" id="CAE6509463.1"/>
    </source>
</evidence>
<evidence type="ECO:0000256" key="1">
    <source>
        <dbReference type="ARBA" id="ARBA00006739"/>
    </source>
</evidence>
<comment type="caution">
    <text evidence="7">The sequence shown here is derived from an EMBL/GenBank/DDBJ whole genome shotgun (WGS) entry which is preliminary data.</text>
</comment>
<dbReference type="PANTHER" id="PTHR43179">
    <property type="entry name" value="RHAMNOSYLTRANSFERASE WBBL"/>
    <property type="match status" value="1"/>
</dbReference>
<organism evidence="7 8">
    <name type="scientific">Nitrosomonas nitrosa</name>
    <dbReference type="NCBI Taxonomy" id="52442"/>
    <lineage>
        <taxon>Bacteria</taxon>
        <taxon>Pseudomonadati</taxon>
        <taxon>Pseudomonadota</taxon>
        <taxon>Betaproteobacteria</taxon>
        <taxon>Nitrosomonadales</taxon>
        <taxon>Nitrosomonadaceae</taxon>
        <taxon>Nitrosomonas</taxon>
    </lineage>
</organism>
<dbReference type="InterPro" id="IPR028098">
    <property type="entry name" value="Glyco_trans_4-like_N"/>
</dbReference>
<reference evidence="7" key="1">
    <citation type="submission" date="2021-02" db="EMBL/GenBank/DDBJ databases">
        <authorList>
            <person name="Han P."/>
        </authorList>
    </citation>
    <scope>NUCLEOTIDE SEQUENCE</scope>
    <source>
        <strain evidence="7">Nitrosomonas nitrosa 18-3D</strain>
    </source>
</reference>
<evidence type="ECO:0000256" key="3">
    <source>
        <dbReference type="ARBA" id="ARBA00022679"/>
    </source>
</evidence>
<sequence length="1206" mass="136762">MKSILIVSEAFEVGGLETHIRGEIVSLTRAGCRVHLATGKRFNDLLLPPETASLTKDLPLGPESSLAELLHTIETLRQIVRQHAIECIHAHPFISLLPSLIAAELEKIPYVLTLHGPTSLRNHYGPIYNFLLTSVVLPHTSLVVTVSQEISELASPYISQERIFSQPNGIDIDRFESTTVNVGGIDPRWLLVSRLDSLKIVGITDFINKAQTADLPGVRVVGDGPAKEALLHQLAHDNTLNFVEFCGNRSDIPQLMQASRGVAGMGRVVLEGLASRRPVCLVGYDGVKGLVDPAFFSQAQYANFSGRHLENIDDKTFHNQINRLKNTDIEELFGLVRKNYIETKLWECFLEKLDALEPPDPSLLTDCYRTLTTHSFYRNVPFLQSTDFMEQIGHLVHSVKYGHPNLIGSYLFHKDQFLNEIQKKVVADLKMQVQHLTQSFNQQERQIANLAAEVAERDKHISVLSQTVMERDKQIETLQATHTVERLEALRLSAWAQKIDQHPFRHGTKKYLLKFAKTCYRRLPINSATKFKLKNRWTSLLHFYHGNGVSASHLTQAKKVNRQYPSDKPLPANLTALIKGDSVHSRRDFLIFSIIDWHFRIQRPQQLSKYLAKSGKRTFFFSNHFIDATQPGYAIERLDSVDELYQIKLHVAGAPAIYFSPPTRHHLAMIEQGMVQFLMDFAVISSVSIVQHAYWYPLVTRLPNSLRIYDCMDHHEGFGNVPEKLIEIEKKMLRESDLVVVTSTWLENYACNYNRNCTVIRNASEFDHFAAPPPECFSDSRGRKIIGYYGAIAEWFDLDLIRGIAQAEPDALILLVGNDTIAAAEAVKTIPNIVFTGEVPYHRLPYYLHAFDVCLLPFRVSPLTLATNPVKVYEYLAAGKPVVCTDLPEIAQFGDLVYRAATHDSFIRIVSNCLHSVTAVDNTVFQQRQEFAREQTWNHRVSTLTEAIQAISLPKISIVVLTYNNLELTKLCLNSLLRWSDYPNIEVIVVDNASTDGTPDYLRELQQKEPLVQLVLNEQNHGFAKGNNIGLRTATGDFLVVLNNDTIVTPGWLLTMLRHLQADPTIGLIGAVTNNIGNEAKIEIAYQGPDEMLPAAFTYTTAHIGQHRLLRTAAFFCVMIPRKVFEQVGLLDENFGRGFFEDDDYCRRIERLGLRIACAEDVFIHHHLSASFNKIHDAEKRALFEKNKAYYESKWGKWEPHEYRHK</sequence>
<evidence type="ECO:0000256" key="4">
    <source>
        <dbReference type="SAM" id="Coils"/>
    </source>
</evidence>
<dbReference type="Gene3D" id="3.40.50.2000">
    <property type="entry name" value="Glycogen Phosphorylase B"/>
    <property type="match status" value="3"/>
</dbReference>
<evidence type="ECO:0000256" key="2">
    <source>
        <dbReference type="ARBA" id="ARBA00022676"/>
    </source>
</evidence>
<protein>
    <recommendedName>
        <fullName evidence="9">Glycosyltransferase</fullName>
    </recommendedName>
</protein>
<dbReference type="InterPro" id="IPR001173">
    <property type="entry name" value="Glyco_trans_2-like"/>
</dbReference>
<keyword evidence="2" id="KW-0328">Glycosyltransferase</keyword>
<dbReference type="Pfam" id="PF13439">
    <property type="entry name" value="Glyco_transf_4"/>
    <property type="match status" value="1"/>
</dbReference>
<gene>
    <name evidence="7" type="ORF">NMYAN_30176</name>
</gene>
<evidence type="ECO:0000259" key="5">
    <source>
        <dbReference type="Pfam" id="PF00535"/>
    </source>
</evidence>
<proteinExistence type="inferred from homology"/>
<evidence type="ECO:0008006" key="9">
    <source>
        <dbReference type="Google" id="ProtNLM"/>
    </source>
</evidence>
<dbReference type="SUPFAM" id="SSF53448">
    <property type="entry name" value="Nucleotide-diphospho-sugar transferases"/>
    <property type="match status" value="1"/>
</dbReference>
<keyword evidence="3" id="KW-0808">Transferase</keyword>
<dbReference type="Pfam" id="PF00535">
    <property type="entry name" value="Glycos_transf_2"/>
    <property type="match status" value="1"/>
</dbReference>
<dbReference type="Gene3D" id="3.90.550.10">
    <property type="entry name" value="Spore Coat Polysaccharide Biosynthesis Protein SpsA, Chain A"/>
    <property type="match status" value="1"/>
</dbReference>
<dbReference type="InterPro" id="IPR029044">
    <property type="entry name" value="Nucleotide-diphossugar_trans"/>
</dbReference>
<accession>A0A8H8Z0C0</accession>
<dbReference type="SUPFAM" id="SSF53756">
    <property type="entry name" value="UDP-Glycosyltransferase/glycogen phosphorylase"/>
    <property type="match status" value="2"/>
</dbReference>
<dbReference type="EMBL" id="CAJNAP010000023">
    <property type="protein sequence ID" value="CAE6509463.1"/>
    <property type="molecule type" value="Genomic_DNA"/>
</dbReference>
<dbReference type="PANTHER" id="PTHR43179:SF12">
    <property type="entry name" value="GALACTOFURANOSYLTRANSFERASE GLFT2"/>
    <property type="match status" value="1"/>
</dbReference>
<comment type="similarity">
    <text evidence="1">Belongs to the glycosyltransferase 2 family.</text>
</comment>
<dbReference type="Gene3D" id="3.40.50.11010">
    <property type="match status" value="1"/>
</dbReference>
<dbReference type="Proteomes" id="UP000601736">
    <property type="component" value="Unassembled WGS sequence"/>
</dbReference>
<feature type="coiled-coil region" evidence="4">
    <location>
        <begin position="426"/>
        <end position="453"/>
    </location>
</feature>
<dbReference type="AlphaFoldDB" id="A0A8H8Z0C0"/>
<feature type="domain" description="Glycosyltransferase subfamily 4-like N-terminal" evidence="6">
    <location>
        <begin position="13"/>
        <end position="174"/>
    </location>
</feature>